<feature type="compositionally biased region" description="Polar residues" evidence="1">
    <location>
        <begin position="92"/>
        <end position="102"/>
    </location>
</feature>
<name>A0AAD9FYN5_9STRA</name>
<evidence type="ECO:0000256" key="1">
    <source>
        <dbReference type="SAM" id="MobiDB-lite"/>
    </source>
</evidence>
<feature type="compositionally biased region" description="Basic residues" evidence="1">
    <location>
        <begin position="107"/>
        <end position="118"/>
    </location>
</feature>
<gene>
    <name evidence="2" type="ORF">P3T76_016045</name>
</gene>
<dbReference type="Proteomes" id="UP001259832">
    <property type="component" value="Unassembled WGS sequence"/>
</dbReference>
<sequence length="358" mass="40577">MSHGCSRVPKSLSLVTHCITNHLVTKYPPVARKSEIASCHNSSASGDKESDDHSHAGAKRPRDYESSDTDDSGPIILTKKSKWGGVHEATKLKSSSQRSGDTSKSSPKNKKSKDRKPRNSSSGKRPSGKLWKSSRMSKPYDSLTAKELLTIEVLDTHCSSWMSYGICVQPTSNTKTSIGQTPGFPDFDPHKHNIARLKKRWSSKNYQALLDEMSAPWETMYLSRRTELYFHRREDVCPMVLADIEELASLMNKHTQALWERMHWVTMDPDADLKSGEQYKERGLRRLSLCYRAAVTKVLGHKDFPETLMFELGNWKIPDKYCPWIWQDPRARELGGPKFLSLHQQLEAIDSAEPASTQ</sequence>
<dbReference type="EMBL" id="JASMQC010000066">
    <property type="protein sequence ID" value="KAK1928480.1"/>
    <property type="molecule type" value="Genomic_DNA"/>
</dbReference>
<comment type="caution">
    <text evidence="2">The sequence shown here is derived from an EMBL/GenBank/DDBJ whole genome shotgun (WGS) entry which is preliminary data.</text>
</comment>
<accession>A0AAD9FYN5</accession>
<evidence type="ECO:0000313" key="2">
    <source>
        <dbReference type="EMBL" id="KAK1928480.1"/>
    </source>
</evidence>
<protein>
    <submittedName>
        <fullName evidence="2">Uncharacterized protein</fullName>
    </submittedName>
</protein>
<reference evidence="2" key="1">
    <citation type="submission" date="2023-08" db="EMBL/GenBank/DDBJ databases">
        <title>Reference Genome Resource for the Citrus Pathogen Phytophthora citrophthora.</title>
        <authorList>
            <person name="Moller H."/>
            <person name="Coetzee B."/>
            <person name="Rose L.J."/>
            <person name="Van Niekerk J.M."/>
        </authorList>
    </citation>
    <scope>NUCLEOTIDE SEQUENCE</scope>
    <source>
        <strain evidence="2">STE-U-9442</strain>
    </source>
</reference>
<organism evidence="2 3">
    <name type="scientific">Phytophthora citrophthora</name>
    <dbReference type="NCBI Taxonomy" id="4793"/>
    <lineage>
        <taxon>Eukaryota</taxon>
        <taxon>Sar</taxon>
        <taxon>Stramenopiles</taxon>
        <taxon>Oomycota</taxon>
        <taxon>Peronosporomycetes</taxon>
        <taxon>Peronosporales</taxon>
        <taxon>Peronosporaceae</taxon>
        <taxon>Phytophthora</taxon>
    </lineage>
</organism>
<proteinExistence type="predicted"/>
<evidence type="ECO:0000313" key="3">
    <source>
        <dbReference type="Proteomes" id="UP001259832"/>
    </source>
</evidence>
<feature type="region of interest" description="Disordered" evidence="1">
    <location>
        <begin position="38"/>
        <end position="136"/>
    </location>
</feature>
<dbReference type="AlphaFoldDB" id="A0AAD9FYN5"/>
<feature type="compositionally biased region" description="Basic and acidic residues" evidence="1">
    <location>
        <begin position="46"/>
        <end position="65"/>
    </location>
</feature>
<keyword evidence="3" id="KW-1185">Reference proteome</keyword>